<gene>
    <name evidence="9" type="ORF">JOB18_000403</name>
</gene>
<comment type="subcellular location">
    <subcellularLocation>
        <location evidence="1">Cytoplasmic vesicle</location>
        <location evidence="1">Secretory vesicle</location>
        <location evidence="1">Chromaffin granule membrane</location>
        <topology evidence="1">Single-pass membrane protein</topology>
    </subcellularLocation>
    <subcellularLocation>
        <location evidence="6">Cytoplasmic vesicle</location>
        <location evidence="6">Secretory vesicle</location>
        <location evidence="6">Synaptic vesicle membrane</location>
        <topology evidence="6">Single-pass membrane protein</topology>
    </subcellularLocation>
</comment>
<feature type="compositionally biased region" description="Low complexity" evidence="7">
    <location>
        <begin position="42"/>
        <end position="61"/>
    </location>
</feature>
<evidence type="ECO:0000256" key="2">
    <source>
        <dbReference type="ARBA" id="ARBA00006996"/>
    </source>
</evidence>
<proteinExistence type="inferred from homology"/>
<organism evidence="9 10">
    <name type="scientific">Solea senegalensis</name>
    <name type="common">Senegalese sole</name>
    <dbReference type="NCBI Taxonomy" id="28829"/>
    <lineage>
        <taxon>Eukaryota</taxon>
        <taxon>Metazoa</taxon>
        <taxon>Chordata</taxon>
        <taxon>Craniata</taxon>
        <taxon>Vertebrata</taxon>
        <taxon>Euteleostomi</taxon>
        <taxon>Actinopterygii</taxon>
        <taxon>Neopterygii</taxon>
        <taxon>Teleostei</taxon>
        <taxon>Neoteleostei</taxon>
        <taxon>Acanthomorphata</taxon>
        <taxon>Carangaria</taxon>
        <taxon>Pleuronectiformes</taxon>
        <taxon>Pleuronectoidei</taxon>
        <taxon>Soleidae</taxon>
        <taxon>Solea</taxon>
    </lineage>
</organism>
<keyword evidence="4 6" id="KW-0106">Calcium</keyword>
<keyword evidence="5 6" id="KW-0472">Membrane</keyword>
<feature type="region of interest" description="Disordered" evidence="7">
    <location>
        <begin position="266"/>
        <end position="296"/>
    </location>
</feature>
<evidence type="ECO:0000256" key="5">
    <source>
        <dbReference type="ARBA" id="ARBA00023136"/>
    </source>
</evidence>
<evidence type="ECO:0000313" key="10">
    <source>
        <dbReference type="Proteomes" id="UP000693946"/>
    </source>
</evidence>
<comment type="cofactor">
    <cofactor evidence="6">
        <name>Ca(2+)</name>
        <dbReference type="ChEBI" id="CHEBI:29108"/>
    </cofactor>
    <text evidence="6">Binds 3 Ca(2+) ions per subunit. The ions are bound to the C2 domains.</text>
</comment>
<dbReference type="GO" id="GO:0030424">
    <property type="term" value="C:axon"/>
    <property type="evidence" value="ECO:0007669"/>
    <property type="project" value="TreeGrafter"/>
</dbReference>
<evidence type="ECO:0000256" key="3">
    <source>
        <dbReference type="ARBA" id="ARBA00022723"/>
    </source>
</evidence>
<dbReference type="GO" id="GO:0048488">
    <property type="term" value="P:synaptic vesicle endocytosis"/>
    <property type="evidence" value="ECO:0007669"/>
    <property type="project" value="TreeGrafter"/>
</dbReference>
<feature type="compositionally biased region" description="Low complexity" evidence="7">
    <location>
        <begin position="112"/>
        <end position="138"/>
    </location>
</feature>
<feature type="compositionally biased region" description="Basic and acidic residues" evidence="7">
    <location>
        <begin position="644"/>
        <end position="654"/>
    </location>
</feature>
<name>A0AAV6QUS7_SOLSE</name>
<dbReference type="GO" id="GO:0031045">
    <property type="term" value="C:dense core granule"/>
    <property type="evidence" value="ECO:0007669"/>
    <property type="project" value="TreeGrafter"/>
</dbReference>
<dbReference type="GO" id="GO:0000149">
    <property type="term" value="F:SNARE binding"/>
    <property type="evidence" value="ECO:0007669"/>
    <property type="project" value="TreeGrafter"/>
</dbReference>
<dbReference type="GO" id="GO:0030672">
    <property type="term" value="C:synaptic vesicle membrane"/>
    <property type="evidence" value="ECO:0007669"/>
    <property type="project" value="UniProtKB-SubCell"/>
</dbReference>
<dbReference type="GO" id="GO:0042584">
    <property type="term" value="C:chromaffin granule membrane"/>
    <property type="evidence" value="ECO:0007669"/>
    <property type="project" value="UniProtKB-SubCell"/>
</dbReference>
<dbReference type="GO" id="GO:0005509">
    <property type="term" value="F:calcium ion binding"/>
    <property type="evidence" value="ECO:0007669"/>
    <property type="project" value="UniProtKB-UniRule"/>
</dbReference>
<dbReference type="GO" id="GO:0005886">
    <property type="term" value="C:plasma membrane"/>
    <property type="evidence" value="ECO:0007669"/>
    <property type="project" value="TreeGrafter"/>
</dbReference>
<feature type="region of interest" description="Disordered" evidence="7">
    <location>
        <begin position="521"/>
        <end position="549"/>
    </location>
</feature>
<dbReference type="GO" id="GO:0001786">
    <property type="term" value="F:phosphatidylserine binding"/>
    <property type="evidence" value="ECO:0007669"/>
    <property type="project" value="TreeGrafter"/>
</dbReference>
<comment type="caution">
    <text evidence="9">The sequence shown here is derived from an EMBL/GenBank/DDBJ whole genome shotgun (WGS) entry which is preliminary data.</text>
</comment>
<keyword evidence="6" id="KW-1133">Transmembrane helix</keyword>
<evidence type="ECO:0000256" key="7">
    <source>
        <dbReference type="SAM" id="MobiDB-lite"/>
    </source>
</evidence>
<dbReference type="InterPro" id="IPR000008">
    <property type="entry name" value="C2_dom"/>
</dbReference>
<feature type="compositionally biased region" description="Low complexity" evidence="7">
    <location>
        <begin position="147"/>
        <end position="162"/>
    </location>
</feature>
<dbReference type="GO" id="GO:0005544">
    <property type="term" value="F:calcium-dependent phospholipid binding"/>
    <property type="evidence" value="ECO:0007669"/>
    <property type="project" value="TreeGrafter"/>
</dbReference>
<evidence type="ECO:0000256" key="6">
    <source>
        <dbReference type="RuleBase" id="RU367154"/>
    </source>
</evidence>
<dbReference type="PANTHER" id="PTHR10024">
    <property type="entry name" value="SYNAPTOTAGMIN"/>
    <property type="match status" value="1"/>
</dbReference>
<evidence type="ECO:0000313" key="9">
    <source>
        <dbReference type="EMBL" id="KAG7495482.1"/>
    </source>
</evidence>
<keyword evidence="6" id="KW-0812">Transmembrane</keyword>
<dbReference type="GO" id="GO:0030276">
    <property type="term" value="F:clathrin binding"/>
    <property type="evidence" value="ECO:0007669"/>
    <property type="project" value="TreeGrafter"/>
</dbReference>
<feature type="region of interest" description="Disordered" evidence="7">
    <location>
        <begin position="626"/>
        <end position="654"/>
    </location>
</feature>
<reference evidence="9 10" key="1">
    <citation type="journal article" date="2021" name="Sci. Rep.">
        <title>Chromosome anchoring in Senegalese sole (Solea senegalensis) reveals sex-associated markers and genome rearrangements in flatfish.</title>
        <authorList>
            <person name="Guerrero-Cozar I."/>
            <person name="Gomez-Garrido J."/>
            <person name="Berbel C."/>
            <person name="Martinez-Blanch J.F."/>
            <person name="Alioto T."/>
            <person name="Claros M.G."/>
            <person name="Gagnaire P.A."/>
            <person name="Manchado M."/>
        </authorList>
    </citation>
    <scope>NUCLEOTIDE SEQUENCE [LARGE SCALE GENOMIC DNA]</scope>
    <source>
        <strain evidence="9">Sse05_10M</strain>
    </source>
</reference>
<dbReference type="CDD" id="cd08385">
    <property type="entry name" value="C2A_Synaptotagmin-1-5-6-9-10"/>
    <property type="match status" value="1"/>
</dbReference>
<feature type="compositionally biased region" description="Basic and acidic residues" evidence="7">
    <location>
        <begin position="163"/>
        <end position="181"/>
    </location>
</feature>
<evidence type="ECO:0000256" key="1">
    <source>
        <dbReference type="ARBA" id="ARBA00004349"/>
    </source>
</evidence>
<evidence type="ECO:0000256" key="4">
    <source>
        <dbReference type="ARBA" id="ARBA00022837"/>
    </source>
</evidence>
<keyword evidence="10" id="KW-1185">Reference proteome</keyword>
<comment type="similarity">
    <text evidence="2 6">Belongs to the synaptotagmin family.</text>
</comment>
<dbReference type="PROSITE" id="PS50004">
    <property type="entry name" value="C2"/>
    <property type="match status" value="1"/>
</dbReference>
<accession>A0AAV6QUS7</accession>
<dbReference type="PANTHER" id="PTHR10024:SF239">
    <property type="entry name" value="SYNAPTOTAGMIN-1"/>
    <property type="match status" value="1"/>
</dbReference>
<sequence length="829" mass="91348">MATGGFKSNATTDFLEEWKAKREKMRAKMLGDIAAATGAPLGSAAANSRSHPAAAGAHAPGTELTNNGNPERSASSGNCFPSSYAVSRSSSATALRRPEEEAHLHHHHHHQQQQQQQQQQLQQPPSPSPAAAVVTPVSHLKKAPPQADMAPCASPDSSPAACAEHDGKESPSPGKGKDKKSSGPSARKGKGQIEKRKLREKRRSTGVVSMPSNESLDELDDDDAGEKDRKEEEELVQANTFQNETMVADPDTGLFMDTPKCASSRQKGCAAPGFEEDMGASSRQRHNRHGRDGSMEKRMEELERELAREHQENVRLLKAHEDKDDLIGKLKEEIDLLNRDLDDIEDENEQLKQENKTLLKVVGQLTRCAVVASEPDWKELLQVKILPECPLEELNFILYERRKENFTVLSECNEDNKSSFVSSPWLNKSSDTSCPRLPFLSALAVERAQVSARLVINPQTKQTATNTLKRPSAVCEKKQNLSSKTHLFPGDCEEDPGRKPACCQRLPGCAALSEMNESRREALAAAAPVPTTASASTAGSNSTNTAGLGAGENDEAFSKLKDKFMNKLNKIPLPSWAIFSIACVAIILVLACCFCVCKKWIFKKKNKKKGKDKGKNAINMKDVMDGTKTEALKDEEDAETGLTETEKEATPKEEEKLGKLQYSLDYNFTENTLIVGIIQAAELPAMDMGGTSDPYVKVYLLPDKKKKFETKVHRKTLNPVFNEQFTFKVPYVELGGKTLVMTVYDFDRFSKHDAIGDIKVPMNKVDFSHITEEWRDLQSAEKEEQEKLGDICFSLRYVPTAGKLTVVILEAKNLKKMDVGGLSADPGRS</sequence>
<keyword evidence="3 6" id="KW-0479">Metal-binding</keyword>
<dbReference type="GO" id="GO:0048791">
    <property type="term" value="P:calcium ion-regulated exocytosis of neurotransmitter"/>
    <property type="evidence" value="ECO:0007669"/>
    <property type="project" value="TreeGrafter"/>
</dbReference>
<feature type="transmembrane region" description="Helical" evidence="6">
    <location>
        <begin position="576"/>
        <end position="601"/>
    </location>
</feature>
<feature type="compositionally biased region" description="Low complexity" evidence="7">
    <location>
        <begin position="82"/>
        <end position="94"/>
    </location>
</feature>
<dbReference type="EMBL" id="JAGKHQ010000015">
    <property type="protein sequence ID" value="KAG7495482.1"/>
    <property type="molecule type" value="Genomic_DNA"/>
</dbReference>
<comment type="function">
    <text evidence="6">May have a regulatory role in the membrane interactions during trafficking of synaptic vesicles at the active zone of the synapse. It binds acidic phospholipids with a specificity that requires the presence of both an acidic head group and a diacyl backbone.</text>
</comment>
<keyword evidence="6" id="KW-0968">Cytoplasmic vesicle</keyword>
<dbReference type="Pfam" id="PF00168">
    <property type="entry name" value="C2"/>
    <property type="match status" value="1"/>
</dbReference>
<protein>
    <recommendedName>
        <fullName evidence="6">Synaptotagmin</fullName>
    </recommendedName>
</protein>
<dbReference type="AlphaFoldDB" id="A0AAV6QUS7"/>
<feature type="compositionally biased region" description="Acidic residues" evidence="7">
    <location>
        <begin position="215"/>
        <end position="225"/>
    </location>
</feature>
<dbReference type="Proteomes" id="UP000693946">
    <property type="component" value="Linkage Group LG3"/>
</dbReference>
<keyword evidence="6" id="KW-0770">Synapse</keyword>
<dbReference type="FunFam" id="2.60.40.150:FF:000016">
    <property type="entry name" value="Synaptotagmin 1"/>
    <property type="match status" value="1"/>
</dbReference>
<feature type="compositionally biased region" description="Low complexity" evidence="7">
    <location>
        <begin position="524"/>
        <end position="547"/>
    </location>
</feature>
<feature type="compositionally biased region" description="Polar residues" evidence="7">
    <location>
        <begin position="63"/>
        <end position="81"/>
    </location>
</feature>
<evidence type="ECO:0000259" key="8">
    <source>
        <dbReference type="PROSITE" id="PS50004"/>
    </source>
</evidence>
<feature type="region of interest" description="Disordered" evidence="7">
    <location>
        <begin position="42"/>
        <end position="250"/>
    </location>
</feature>
<dbReference type="SMART" id="SM00239">
    <property type="entry name" value="C2"/>
    <property type="match status" value="1"/>
</dbReference>
<feature type="domain" description="C2" evidence="8">
    <location>
        <begin position="656"/>
        <end position="775"/>
    </location>
</feature>